<feature type="transmembrane region" description="Helical" evidence="5">
    <location>
        <begin position="112"/>
        <end position="130"/>
    </location>
</feature>
<dbReference type="InterPro" id="IPR002781">
    <property type="entry name" value="TM_pro_TauE-like"/>
</dbReference>
<evidence type="ECO:0000256" key="3">
    <source>
        <dbReference type="ARBA" id="ARBA00022989"/>
    </source>
</evidence>
<keyword evidence="2 5" id="KW-0812">Transmembrane</keyword>
<evidence type="ECO:0000256" key="5">
    <source>
        <dbReference type="RuleBase" id="RU363041"/>
    </source>
</evidence>
<dbReference type="InterPro" id="IPR051598">
    <property type="entry name" value="TSUP/Inactive_protease-like"/>
</dbReference>
<dbReference type="Pfam" id="PF01925">
    <property type="entry name" value="TauE"/>
    <property type="match status" value="1"/>
</dbReference>
<dbReference type="PANTHER" id="PTHR43701">
    <property type="entry name" value="MEMBRANE TRANSPORTER PROTEIN MJ0441-RELATED"/>
    <property type="match status" value="1"/>
</dbReference>
<keyword evidence="4 5" id="KW-0472">Membrane</keyword>
<keyword evidence="5" id="KW-1003">Cell membrane</keyword>
<proteinExistence type="inferred from homology"/>
<evidence type="ECO:0000256" key="2">
    <source>
        <dbReference type="ARBA" id="ARBA00022692"/>
    </source>
</evidence>
<comment type="similarity">
    <text evidence="5">Belongs to the 4-toluene sulfonate uptake permease (TSUP) (TC 2.A.102) family.</text>
</comment>
<name>A0ABW5NGZ9_9SPHI</name>
<evidence type="ECO:0000256" key="4">
    <source>
        <dbReference type="ARBA" id="ARBA00023136"/>
    </source>
</evidence>
<dbReference type="PANTHER" id="PTHR43701:SF2">
    <property type="entry name" value="MEMBRANE TRANSPORTER PROTEIN YJNA-RELATED"/>
    <property type="match status" value="1"/>
</dbReference>
<comment type="subcellular location">
    <subcellularLocation>
        <location evidence="5">Cell membrane</location>
        <topology evidence="5">Multi-pass membrane protein</topology>
    </subcellularLocation>
    <subcellularLocation>
        <location evidence="1">Membrane</location>
        <topology evidence="1">Multi-pass membrane protein</topology>
    </subcellularLocation>
</comment>
<dbReference type="EMBL" id="JBHUMA010000004">
    <property type="protein sequence ID" value="MFD2597941.1"/>
    <property type="molecule type" value="Genomic_DNA"/>
</dbReference>
<evidence type="ECO:0000256" key="1">
    <source>
        <dbReference type="ARBA" id="ARBA00004141"/>
    </source>
</evidence>
<feature type="transmembrane region" description="Helical" evidence="5">
    <location>
        <begin position="43"/>
        <end position="60"/>
    </location>
</feature>
<dbReference type="Proteomes" id="UP001597393">
    <property type="component" value="Unassembled WGS sequence"/>
</dbReference>
<feature type="transmembrane region" description="Helical" evidence="5">
    <location>
        <begin position="6"/>
        <end position="36"/>
    </location>
</feature>
<keyword evidence="7" id="KW-1185">Reference proteome</keyword>
<comment type="caution">
    <text evidence="6">The sequence shown here is derived from an EMBL/GenBank/DDBJ whole genome shotgun (WGS) entry which is preliminary data.</text>
</comment>
<keyword evidence="3 5" id="KW-1133">Transmembrane helix</keyword>
<feature type="transmembrane region" description="Helical" evidence="5">
    <location>
        <begin position="72"/>
        <end position="91"/>
    </location>
</feature>
<reference evidence="7" key="1">
    <citation type="journal article" date="2019" name="Int. J. Syst. Evol. Microbiol.">
        <title>The Global Catalogue of Microorganisms (GCM) 10K type strain sequencing project: providing services to taxonomists for standard genome sequencing and annotation.</title>
        <authorList>
            <consortium name="The Broad Institute Genomics Platform"/>
            <consortium name="The Broad Institute Genome Sequencing Center for Infectious Disease"/>
            <person name="Wu L."/>
            <person name="Ma J."/>
        </authorList>
    </citation>
    <scope>NUCLEOTIDE SEQUENCE [LARGE SCALE GENOMIC DNA]</scope>
    <source>
        <strain evidence="7">KCTC 42248</strain>
    </source>
</reference>
<dbReference type="RefSeq" id="WP_380867403.1">
    <property type="nucleotide sequence ID" value="NZ_JBHUMA010000004.1"/>
</dbReference>
<accession>A0ABW5NGZ9</accession>
<feature type="transmembrane region" description="Helical" evidence="5">
    <location>
        <begin position="245"/>
        <end position="262"/>
    </location>
</feature>
<feature type="transmembrane region" description="Helical" evidence="5">
    <location>
        <begin position="213"/>
        <end position="233"/>
    </location>
</feature>
<protein>
    <recommendedName>
        <fullName evidence="5">Probable membrane transporter protein</fullName>
    </recommendedName>
</protein>
<sequence length="267" mass="29220">MMELLGYALAILIGVSLGLIGSGGSILTIPILVYCLDIEPLTATAYSLFIVGISSLIGGFRKALEGMVDYKVVFYFGIPSIFMVLFTRTFIMPSIPAILFSDSAFAFSKQTMVMVLFAIVMLLASASMIRDRPDSNDQFDEPKKFNYLSVFFKGITLGIVTGMVGAGGGFLIIPTLVISARMAMKRAIGTSLFIVAFNSLVGFLGYWEIDDKPINWTLLLIFSAFSIIGIFFGAMIAKKMDGEKLKVGFGWFVLAMGLYIFIREVLL</sequence>
<organism evidence="6 7">
    <name type="scientific">Sphingobacterium corticis</name>
    <dbReference type="NCBI Taxonomy" id="1812823"/>
    <lineage>
        <taxon>Bacteria</taxon>
        <taxon>Pseudomonadati</taxon>
        <taxon>Bacteroidota</taxon>
        <taxon>Sphingobacteriia</taxon>
        <taxon>Sphingobacteriales</taxon>
        <taxon>Sphingobacteriaceae</taxon>
        <taxon>Sphingobacterium</taxon>
    </lineage>
</organism>
<evidence type="ECO:0000313" key="6">
    <source>
        <dbReference type="EMBL" id="MFD2597941.1"/>
    </source>
</evidence>
<feature type="transmembrane region" description="Helical" evidence="5">
    <location>
        <begin position="150"/>
        <end position="176"/>
    </location>
</feature>
<evidence type="ECO:0000313" key="7">
    <source>
        <dbReference type="Proteomes" id="UP001597393"/>
    </source>
</evidence>
<feature type="transmembrane region" description="Helical" evidence="5">
    <location>
        <begin position="188"/>
        <end position="207"/>
    </location>
</feature>
<gene>
    <name evidence="6" type="ORF">ACFSQ3_03170</name>
</gene>